<proteinExistence type="predicted"/>
<dbReference type="EMBL" id="SIHJ01000006">
    <property type="protein sequence ID" value="TWT29776.1"/>
    <property type="molecule type" value="Genomic_DNA"/>
</dbReference>
<keyword evidence="5" id="KW-0732">Signal</keyword>
<evidence type="ECO:0000256" key="4">
    <source>
        <dbReference type="PROSITE-ProRule" id="PRU00433"/>
    </source>
</evidence>
<evidence type="ECO:0000256" key="3">
    <source>
        <dbReference type="ARBA" id="ARBA00023004"/>
    </source>
</evidence>
<gene>
    <name evidence="7" type="ORF">KOR34_50940</name>
</gene>
<dbReference type="PROSITE" id="PS51007">
    <property type="entry name" value="CYTC"/>
    <property type="match status" value="1"/>
</dbReference>
<dbReference type="InterPro" id="IPR036909">
    <property type="entry name" value="Cyt_c-like_dom_sf"/>
</dbReference>
<dbReference type="GO" id="GO:0046872">
    <property type="term" value="F:metal ion binding"/>
    <property type="evidence" value="ECO:0007669"/>
    <property type="project" value="UniProtKB-KW"/>
</dbReference>
<dbReference type="GO" id="GO:0020037">
    <property type="term" value="F:heme binding"/>
    <property type="evidence" value="ECO:0007669"/>
    <property type="project" value="InterPro"/>
</dbReference>
<comment type="caution">
    <text evidence="7">The sequence shown here is derived from an EMBL/GenBank/DDBJ whole genome shotgun (WGS) entry which is preliminary data.</text>
</comment>
<dbReference type="Pfam" id="PF07635">
    <property type="entry name" value="PSCyt1"/>
    <property type="match status" value="1"/>
</dbReference>
<evidence type="ECO:0000259" key="6">
    <source>
        <dbReference type="PROSITE" id="PS51007"/>
    </source>
</evidence>
<organism evidence="7 8">
    <name type="scientific">Posidoniimonas corsicana</name>
    <dbReference type="NCBI Taxonomy" id="1938618"/>
    <lineage>
        <taxon>Bacteria</taxon>
        <taxon>Pseudomonadati</taxon>
        <taxon>Planctomycetota</taxon>
        <taxon>Planctomycetia</taxon>
        <taxon>Pirellulales</taxon>
        <taxon>Lacipirellulaceae</taxon>
        <taxon>Posidoniimonas</taxon>
    </lineage>
</organism>
<dbReference type="InterPro" id="IPR011444">
    <property type="entry name" value="DUF1549"/>
</dbReference>
<sequence precursor="true">MKRRRIFPVLSLVCAAFWTPIVCAASAGDVDFNRDVRPILSDACFHCHGRDAEHRKADLRLDAWEDPDSSAASDVISPGDPAASELIERIVTDDPGLRMPPPDSGKTITPSQVETLKRWVASGAEYKRHWAFDPPQRPGPPVVKDRSWVRNPIDAFVLARIEEEGLTPSAPADGPTLLRRLCLDLTGLPPTLRQLGWADNLPGDDASHAVVNELMRSPHYGEHWARWWLDAAGYADSNGYEKDRNREVWMYRDWVVAAMNENLPYDEFVKQQVAGDLLPGDDIHRLTPTGFLRNTMVNEEGGIDPEQFRMEQLFARMDAIGKSVLGVTLQCAQCHTHKYDPISHTEYFRMLAFLNDSYESSVTLYPPEARKQRDAVLTAIEDAERRLQDDNPNWREGMAAWAEGASSAGPPVAWQVVAPKLDGSGGQKHQLLPDGSVLAEGYAPAQLDAVFEVEVDGPRVTAFRLELLNHPTLPHQGPGRSEFGLCALSEFQVEVDDPKQPGKRRVLSIDRAFADVEPRVSDLAARFDDGSGSRRVTGPIDLAVDGDKKTAWGIDIGPGRSNVPRTAVFVLDEPLRCDPGTKIRVRLVQVHGQDYHKDLHTNNIGRFRLSVTSDAEPIADPLTARIRELIAEPAEDWSDATTAELFRFYRTTRPDWSAENEELEALWSDHPRGVSQLVLQQRETPRVTRRLDRGEYTKPAEAVSPGAPEFLHPLGVAGPDRLDFAEWLVDRRSPTTARSVVNRVWQSIFGVGLVETPGDFGLQGAAPSHPELLDWLAVELMDSGWDLQHIVRLIVDSATYRQSSRVSGQLLEVDPQNRLLARGARYRVQAEAVRDIALTASGLLNRTTGGPAVCPPAPAYLFRQPASYTEKYWDFDPGASQYRRAMYTLRYRTLLYPVYHNFDAPTGETACVRRDRSNTPLQALTLLNEELFFECAQSLAKLSLNRVGDDDSQRIEYLFARCLGRDPSGEELRTLQAFAAAQARRYESGELQPLDGMLATAEASERFTAQDLAVWSAVSRVVLNLDETITRE</sequence>
<reference evidence="7 8" key="1">
    <citation type="submission" date="2019-02" db="EMBL/GenBank/DDBJ databases">
        <title>Deep-cultivation of Planctomycetes and their phenomic and genomic characterization uncovers novel biology.</title>
        <authorList>
            <person name="Wiegand S."/>
            <person name="Jogler M."/>
            <person name="Boedeker C."/>
            <person name="Pinto D."/>
            <person name="Vollmers J."/>
            <person name="Rivas-Marin E."/>
            <person name="Kohn T."/>
            <person name="Peeters S.H."/>
            <person name="Heuer A."/>
            <person name="Rast P."/>
            <person name="Oberbeckmann S."/>
            <person name="Bunk B."/>
            <person name="Jeske O."/>
            <person name="Meyerdierks A."/>
            <person name="Storesund J.E."/>
            <person name="Kallscheuer N."/>
            <person name="Luecker S."/>
            <person name="Lage O.M."/>
            <person name="Pohl T."/>
            <person name="Merkel B.J."/>
            <person name="Hornburger P."/>
            <person name="Mueller R.-W."/>
            <person name="Bruemmer F."/>
            <person name="Labrenz M."/>
            <person name="Spormann A.M."/>
            <person name="Op Den Camp H."/>
            <person name="Overmann J."/>
            <person name="Amann R."/>
            <person name="Jetten M.S.M."/>
            <person name="Mascher T."/>
            <person name="Medema M.H."/>
            <person name="Devos D.P."/>
            <person name="Kaster A.-K."/>
            <person name="Ovreas L."/>
            <person name="Rohde M."/>
            <person name="Galperin M.Y."/>
            <person name="Jogler C."/>
        </authorList>
    </citation>
    <scope>NUCLEOTIDE SEQUENCE [LARGE SCALE GENOMIC DNA]</scope>
    <source>
        <strain evidence="7 8">KOR34</strain>
    </source>
</reference>
<dbReference type="OrthoDB" id="127107at2"/>
<evidence type="ECO:0000313" key="7">
    <source>
        <dbReference type="EMBL" id="TWT29776.1"/>
    </source>
</evidence>
<dbReference type="InterPro" id="IPR022655">
    <property type="entry name" value="DUF1553"/>
</dbReference>
<dbReference type="Proteomes" id="UP000316714">
    <property type="component" value="Unassembled WGS sequence"/>
</dbReference>
<feature type="signal peptide" evidence="5">
    <location>
        <begin position="1"/>
        <end position="24"/>
    </location>
</feature>
<keyword evidence="8" id="KW-1185">Reference proteome</keyword>
<keyword evidence="2 4" id="KW-0479">Metal-binding</keyword>
<dbReference type="InterPro" id="IPR011429">
    <property type="entry name" value="Cyt_c_Planctomycete-type"/>
</dbReference>
<feature type="chain" id="PRO_5022909578" evidence="5">
    <location>
        <begin position="25"/>
        <end position="1032"/>
    </location>
</feature>
<evidence type="ECO:0000313" key="8">
    <source>
        <dbReference type="Proteomes" id="UP000316714"/>
    </source>
</evidence>
<dbReference type="PANTHER" id="PTHR35889">
    <property type="entry name" value="CYCLOINULO-OLIGOSACCHARIDE FRUCTANOTRANSFERASE-RELATED"/>
    <property type="match status" value="1"/>
</dbReference>
<dbReference type="AlphaFoldDB" id="A0A5C5UU35"/>
<evidence type="ECO:0000256" key="1">
    <source>
        <dbReference type="ARBA" id="ARBA00022617"/>
    </source>
</evidence>
<dbReference type="GO" id="GO:0009055">
    <property type="term" value="F:electron transfer activity"/>
    <property type="evidence" value="ECO:0007669"/>
    <property type="project" value="InterPro"/>
</dbReference>
<dbReference type="SUPFAM" id="SSF46626">
    <property type="entry name" value="Cytochrome c"/>
    <property type="match status" value="1"/>
</dbReference>
<evidence type="ECO:0000256" key="2">
    <source>
        <dbReference type="ARBA" id="ARBA00022723"/>
    </source>
</evidence>
<dbReference type="InterPro" id="IPR009056">
    <property type="entry name" value="Cyt_c-like_dom"/>
</dbReference>
<keyword evidence="1 4" id="KW-0349">Heme</keyword>
<protein>
    <submittedName>
        <fullName evidence="7">Planctomycete cytochrome C</fullName>
    </submittedName>
</protein>
<dbReference type="Pfam" id="PF07583">
    <property type="entry name" value="PSCyt2"/>
    <property type="match status" value="1"/>
</dbReference>
<feature type="domain" description="Cytochrome c" evidence="6">
    <location>
        <begin position="23"/>
        <end position="124"/>
    </location>
</feature>
<dbReference type="Pfam" id="PF07587">
    <property type="entry name" value="PSD1"/>
    <property type="match status" value="1"/>
</dbReference>
<name>A0A5C5UU35_9BACT</name>
<dbReference type="PANTHER" id="PTHR35889:SF3">
    <property type="entry name" value="F-BOX DOMAIN-CONTAINING PROTEIN"/>
    <property type="match status" value="1"/>
</dbReference>
<accession>A0A5C5UU35</accession>
<keyword evidence="3 4" id="KW-0408">Iron</keyword>
<evidence type="ECO:0000256" key="5">
    <source>
        <dbReference type="SAM" id="SignalP"/>
    </source>
</evidence>